<name>A0A5E4LYR9_9HEMI</name>
<evidence type="ECO:0000256" key="1">
    <source>
        <dbReference type="ARBA" id="ARBA00004186"/>
    </source>
</evidence>
<dbReference type="PROSITE" id="PS50067">
    <property type="entry name" value="KINESIN_MOTOR_2"/>
    <property type="match status" value="1"/>
</dbReference>
<dbReference type="SUPFAM" id="SSF52540">
    <property type="entry name" value="P-loop containing nucleoside triphosphate hydrolases"/>
    <property type="match status" value="1"/>
</dbReference>
<comment type="similarity">
    <text evidence="10 11">Belongs to the TRAFAC class myosin-kinesin ATPase superfamily. Kinesin family.</text>
</comment>
<dbReference type="InterPro" id="IPR001752">
    <property type="entry name" value="Kinesin_motor_dom"/>
</dbReference>
<dbReference type="GO" id="GO:0005524">
    <property type="term" value="F:ATP binding"/>
    <property type="evidence" value="ECO:0007669"/>
    <property type="project" value="UniProtKB-KW"/>
</dbReference>
<dbReference type="GO" id="GO:0090307">
    <property type="term" value="P:mitotic spindle assembly"/>
    <property type="evidence" value="ECO:0007669"/>
    <property type="project" value="TreeGrafter"/>
</dbReference>
<dbReference type="Gene3D" id="3.40.850.10">
    <property type="entry name" value="Kinesin motor domain"/>
    <property type="match status" value="1"/>
</dbReference>
<accession>A0A5E4LYR9</accession>
<keyword evidence="7" id="KW-0175">Coiled coil</keyword>
<evidence type="ECO:0000256" key="8">
    <source>
        <dbReference type="ARBA" id="ARBA00023175"/>
    </source>
</evidence>
<dbReference type="PANTHER" id="PTHR47970">
    <property type="entry name" value="KINESIN-LIKE PROTEIN KIF11"/>
    <property type="match status" value="1"/>
</dbReference>
<keyword evidence="4 11" id="KW-0493">Microtubule</keyword>
<keyword evidence="3" id="KW-0597">Phosphoprotein</keyword>
<evidence type="ECO:0000256" key="5">
    <source>
        <dbReference type="ARBA" id="ARBA00022741"/>
    </source>
</evidence>
<feature type="region of interest" description="Disordered" evidence="12">
    <location>
        <begin position="739"/>
        <end position="763"/>
    </location>
</feature>
<dbReference type="InterPro" id="IPR036961">
    <property type="entry name" value="Kinesin_motor_dom_sf"/>
</dbReference>
<dbReference type="GO" id="GO:0008574">
    <property type="term" value="F:plus-end-directed microtubule motor activity"/>
    <property type="evidence" value="ECO:0007669"/>
    <property type="project" value="TreeGrafter"/>
</dbReference>
<reference evidence="14 15" key="1">
    <citation type="submission" date="2019-08" db="EMBL/GenBank/DDBJ databases">
        <authorList>
            <person name="Alioto T."/>
            <person name="Alioto T."/>
            <person name="Gomez Garrido J."/>
        </authorList>
    </citation>
    <scope>NUCLEOTIDE SEQUENCE [LARGE SCALE GENOMIC DNA]</scope>
</reference>
<comment type="subcellular location">
    <subcellularLocation>
        <location evidence="1">Cytoplasm</location>
        <location evidence="1">Cytoskeleton</location>
        <location evidence="1">Spindle</location>
    </subcellularLocation>
</comment>
<dbReference type="PRINTS" id="PR00380">
    <property type="entry name" value="KINESINHEAVY"/>
</dbReference>
<dbReference type="GO" id="GO:0005634">
    <property type="term" value="C:nucleus"/>
    <property type="evidence" value="ECO:0007669"/>
    <property type="project" value="TreeGrafter"/>
</dbReference>
<dbReference type="Pfam" id="PF00225">
    <property type="entry name" value="Kinesin"/>
    <property type="match status" value="1"/>
</dbReference>
<gene>
    <name evidence="14" type="ORF">CINCED_3A007053</name>
</gene>
<dbReference type="GO" id="GO:0072686">
    <property type="term" value="C:mitotic spindle"/>
    <property type="evidence" value="ECO:0007669"/>
    <property type="project" value="TreeGrafter"/>
</dbReference>
<dbReference type="Proteomes" id="UP000325440">
    <property type="component" value="Unassembled WGS sequence"/>
</dbReference>
<keyword evidence="9" id="KW-0206">Cytoskeleton</keyword>
<dbReference type="AlphaFoldDB" id="A0A5E4LYR9"/>
<keyword evidence="2" id="KW-0963">Cytoplasm</keyword>
<dbReference type="InterPro" id="IPR027417">
    <property type="entry name" value="P-loop_NTPase"/>
</dbReference>
<dbReference type="GO" id="GO:0016787">
    <property type="term" value="F:hydrolase activity"/>
    <property type="evidence" value="ECO:0007669"/>
    <property type="project" value="UniProtKB-KW"/>
</dbReference>
<evidence type="ECO:0000259" key="13">
    <source>
        <dbReference type="PROSITE" id="PS50067"/>
    </source>
</evidence>
<sequence length="836" mass="96557">MENSKEIDSTRFGQRRVNGKPKKVLDYSFELNSGIPKIDVSLRLKPQLDNSHRYDNTLTVLNNTSVSYYNGSIREGITEFTFSNVFGSNVGQKEFFNIWVRDKVLRFLNGNNELLFAYGTTNAEKTYTMHGSLNDPGLIPRTLVFVFNTLNNKLMEQCKYKPDKVMAAKVLDEQLMEHEENIRNKILNNLSYEKIEGDDKYSPQLDEGQTINGIDHLNSNNIGKIFDLLKNDDKVSLDHGDVSYTVWVTYSEIYNESIYDLFDINCSANQKRIPLKLALDQNKNIYVQGLTHVLVRSAEEAYKAMFFGRNNLKITSNTLSRSHCIFTLKLMRIENIKSPTTAVISSFTFCDLAGSERLKKTMNIAERLTESKKINTSLLVLNKCFSVLRDNQKRGDNHLVPFRESKLTQMFQTALIGSNQTCISMAVNVDISPGLFEETKQVLFMFAIVRSIITLKSKNNSKSESSFVVLAANNDKNLTQAKFKQSIQQIFIFIYSGQSHYVRHLLSLKVDHKDSETKVLKAAHQKEIDKKNQEIKNCKIMFTEVYAKYKNMVDNSNKINNRFDEVCQFLEERDLEIERLIGLLEAKENLIIEMKIYQDQQKSKYAEKKTLECMEEKLKRKKKKYKICLQDKSKIAEKYQILKQLFRIKAKSFDQLTLSNTELSSELADIKSKMTELKEYAATFESTLVDNEMRYNKELQAALKKKQMKPDSKNITVLTDINNVQCPLTMIIDCDSEENKNTEKKSTIKSRTKTPMSTTKKKKNIKYDDTPEMCDKILYEIINNIPNSTHKRKLFDNKPPLSDNSKIFTDNRLDSILTPTNALHQTSKFRIKKSKK</sequence>
<evidence type="ECO:0000256" key="3">
    <source>
        <dbReference type="ARBA" id="ARBA00022553"/>
    </source>
</evidence>
<evidence type="ECO:0000256" key="4">
    <source>
        <dbReference type="ARBA" id="ARBA00022701"/>
    </source>
</evidence>
<keyword evidence="15" id="KW-1185">Reference proteome</keyword>
<feature type="domain" description="Kinesin motor" evidence="13">
    <location>
        <begin position="37"/>
        <end position="452"/>
    </location>
</feature>
<dbReference type="GO" id="GO:0007018">
    <property type="term" value="P:microtubule-based movement"/>
    <property type="evidence" value="ECO:0007669"/>
    <property type="project" value="InterPro"/>
</dbReference>
<evidence type="ECO:0000256" key="10">
    <source>
        <dbReference type="PROSITE-ProRule" id="PRU00283"/>
    </source>
</evidence>
<dbReference type="EMBL" id="CABPRJ010000002">
    <property type="protein sequence ID" value="VVC24369.1"/>
    <property type="molecule type" value="Genomic_DNA"/>
</dbReference>
<evidence type="ECO:0000256" key="11">
    <source>
        <dbReference type="RuleBase" id="RU000394"/>
    </source>
</evidence>
<evidence type="ECO:0000256" key="6">
    <source>
        <dbReference type="ARBA" id="ARBA00022840"/>
    </source>
</evidence>
<dbReference type="GO" id="GO:0051231">
    <property type="term" value="P:spindle elongation"/>
    <property type="evidence" value="ECO:0007669"/>
    <property type="project" value="TreeGrafter"/>
</dbReference>
<comment type="caution">
    <text evidence="10">Lacks conserved residue(s) required for the propagation of feature annotation.</text>
</comment>
<dbReference type="GO" id="GO:0008017">
    <property type="term" value="F:microtubule binding"/>
    <property type="evidence" value="ECO:0007669"/>
    <property type="project" value="InterPro"/>
</dbReference>
<dbReference type="InterPro" id="IPR019821">
    <property type="entry name" value="Kinesin_motor_CS"/>
</dbReference>
<dbReference type="PROSITE" id="PS00411">
    <property type="entry name" value="KINESIN_MOTOR_1"/>
    <property type="match status" value="1"/>
</dbReference>
<dbReference type="PANTHER" id="PTHR47970:SF29">
    <property type="entry name" value="KINESIN FAMILY MEMBER 20B"/>
    <property type="match status" value="1"/>
</dbReference>
<dbReference type="InterPro" id="IPR047149">
    <property type="entry name" value="KIF11-like"/>
</dbReference>
<dbReference type="OrthoDB" id="123929at2759"/>
<keyword evidence="8 11" id="KW-0505">Motor protein</keyword>
<evidence type="ECO:0000256" key="2">
    <source>
        <dbReference type="ARBA" id="ARBA00022490"/>
    </source>
</evidence>
<proteinExistence type="inferred from homology"/>
<protein>
    <recommendedName>
        <fullName evidence="11">Kinesin-like protein</fullName>
    </recommendedName>
</protein>
<evidence type="ECO:0000256" key="9">
    <source>
        <dbReference type="ARBA" id="ARBA00023212"/>
    </source>
</evidence>
<evidence type="ECO:0000256" key="12">
    <source>
        <dbReference type="SAM" id="MobiDB-lite"/>
    </source>
</evidence>
<evidence type="ECO:0000313" key="15">
    <source>
        <dbReference type="Proteomes" id="UP000325440"/>
    </source>
</evidence>
<dbReference type="SMART" id="SM00129">
    <property type="entry name" value="KISc"/>
    <property type="match status" value="1"/>
</dbReference>
<organism evidence="14 15">
    <name type="scientific">Cinara cedri</name>
    <dbReference type="NCBI Taxonomy" id="506608"/>
    <lineage>
        <taxon>Eukaryota</taxon>
        <taxon>Metazoa</taxon>
        <taxon>Ecdysozoa</taxon>
        <taxon>Arthropoda</taxon>
        <taxon>Hexapoda</taxon>
        <taxon>Insecta</taxon>
        <taxon>Pterygota</taxon>
        <taxon>Neoptera</taxon>
        <taxon>Paraneoptera</taxon>
        <taxon>Hemiptera</taxon>
        <taxon>Sternorrhyncha</taxon>
        <taxon>Aphidomorpha</taxon>
        <taxon>Aphidoidea</taxon>
        <taxon>Aphididae</taxon>
        <taxon>Lachninae</taxon>
        <taxon>Cinara</taxon>
    </lineage>
</organism>
<dbReference type="GO" id="GO:0005876">
    <property type="term" value="C:spindle microtubule"/>
    <property type="evidence" value="ECO:0007669"/>
    <property type="project" value="TreeGrafter"/>
</dbReference>
<keyword evidence="14" id="KW-0378">Hydrolase</keyword>
<keyword evidence="6 11" id="KW-0067">ATP-binding</keyword>
<evidence type="ECO:0000313" key="14">
    <source>
        <dbReference type="EMBL" id="VVC24369.1"/>
    </source>
</evidence>
<keyword evidence="5 11" id="KW-0547">Nucleotide-binding</keyword>
<evidence type="ECO:0000256" key="7">
    <source>
        <dbReference type="ARBA" id="ARBA00023054"/>
    </source>
</evidence>